<dbReference type="EMBL" id="JAIWYP010000002">
    <property type="protein sequence ID" value="KAH3862976.1"/>
    <property type="molecule type" value="Genomic_DNA"/>
</dbReference>
<comment type="caution">
    <text evidence="3">The sequence shown here is derived from an EMBL/GenBank/DDBJ whole genome shotgun (WGS) entry which is preliminary data.</text>
</comment>
<dbReference type="Proteomes" id="UP000828390">
    <property type="component" value="Unassembled WGS sequence"/>
</dbReference>
<accession>A0A9D4LU88</accession>
<feature type="transmembrane region" description="Helical" evidence="2">
    <location>
        <begin position="143"/>
        <end position="162"/>
    </location>
</feature>
<feature type="transmembrane region" description="Helical" evidence="2">
    <location>
        <begin position="105"/>
        <end position="123"/>
    </location>
</feature>
<evidence type="ECO:0000256" key="1">
    <source>
        <dbReference type="SAM" id="MobiDB-lite"/>
    </source>
</evidence>
<evidence type="ECO:0000313" key="3">
    <source>
        <dbReference type="EMBL" id="KAH3862976.1"/>
    </source>
</evidence>
<keyword evidence="2" id="KW-1133">Transmembrane helix</keyword>
<dbReference type="AlphaFoldDB" id="A0A9D4LU88"/>
<keyword evidence="2" id="KW-0472">Membrane</keyword>
<organism evidence="3 4">
    <name type="scientific">Dreissena polymorpha</name>
    <name type="common">Zebra mussel</name>
    <name type="synonym">Mytilus polymorpha</name>
    <dbReference type="NCBI Taxonomy" id="45954"/>
    <lineage>
        <taxon>Eukaryota</taxon>
        <taxon>Metazoa</taxon>
        <taxon>Spiralia</taxon>
        <taxon>Lophotrochozoa</taxon>
        <taxon>Mollusca</taxon>
        <taxon>Bivalvia</taxon>
        <taxon>Autobranchia</taxon>
        <taxon>Heteroconchia</taxon>
        <taxon>Euheterodonta</taxon>
        <taxon>Imparidentia</taxon>
        <taxon>Neoheterodontei</taxon>
        <taxon>Myida</taxon>
        <taxon>Dreissenoidea</taxon>
        <taxon>Dreissenidae</taxon>
        <taxon>Dreissena</taxon>
    </lineage>
</organism>
<reference evidence="3" key="2">
    <citation type="submission" date="2020-11" db="EMBL/GenBank/DDBJ databases">
        <authorList>
            <person name="McCartney M.A."/>
            <person name="Auch B."/>
            <person name="Kono T."/>
            <person name="Mallez S."/>
            <person name="Becker A."/>
            <person name="Gohl D.M."/>
            <person name="Silverstein K.A.T."/>
            <person name="Koren S."/>
            <person name="Bechman K.B."/>
            <person name="Herman A."/>
            <person name="Abrahante J.E."/>
            <person name="Garbe J."/>
        </authorList>
    </citation>
    <scope>NUCLEOTIDE SEQUENCE</scope>
    <source>
        <strain evidence="3">Duluth1</strain>
        <tissue evidence="3">Whole animal</tissue>
    </source>
</reference>
<gene>
    <name evidence="3" type="ORF">DPMN_025952</name>
</gene>
<feature type="compositionally biased region" description="Polar residues" evidence="1">
    <location>
        <begin position="39"/>
        <end position="56"/>
    </location>
</feature>
<name>A0A9D4LU88_DREPO</name>
<feature type="region of interest" description="Disordered" evidence="1">
    <location>
        <begin position="1"/>
        <end position="58"/>
    </location>
</feature>
<keyword evidence="4" id="KW-1185">Reference proteome</keyword>
<keyword evidence="2" id="KW-0812">Transmembrane</keyword>
<reference evidence="3" key="1">
    <citation type="journal article" date="2019" name="bioRxiv">
        <title>The Genome of the Zebra Mussel, Dreissena polymorpha: A Resource for Invasive Species Research.</title>
        <authorList>
            <person name="McCartney M.A."/>
            <person name="Auch B."/>
            <person name="Kono T."/>
            <person name="Mallez S."/>
            <person name="Zhang Y."/>
            <person name="Obille A."/>
            <person name="Becker A."/>
            <person name="Abrahante J.E."/>
            <person name="Garbe J."/>
            <person name="Badalamenti J.P."/>
            <person name="Herman A."/>
            <person name="Mangelson H."/>
            <person name="Liachko I."/>
            <person name="Sullivan S."/>
            <person name="Sone E.D."/>
            <person name="Koren S."/>
            <person name="Silverstein K.A.T."/>
            <person name="Beckman K.B."/>
            <person name="Gohl D.M."/>
        </authorList>
    </citation>
    <scope>NUCLEOTIDE SEQUENCE</scope>
    <source>
        <strain evidence="3">Duluth1</strain>
        <tissue evidence="3">Whole animal</tissue>
    </source>
</reference>
<protein>
    <submittedName>
        <fullName evidence="3">Uncharacterized protein</fullName>
    </submittedName>
</protein>
<proteinExistence type="predicted"/>
<evidence type="ECO:0000256" key="2">
    <source>
        <dbReference type="SAM" id="Phobius"/>
    </source>
</evidence>
<sequence length="270" mass="31305">MFKFNPSGVTTDKYTPGYPQVGHQNPRGFNRRDSRHSTRSNVSIRSFKSTSSNKSNLPRLVEEHRMKTDTEEWQKEQEYEIRRKKRKEMRKKRNAKAKLRTIRRFYSVAIISMLFGTVVLIGATLDAVGEGTFLWTYRQYFKIIGPIIIVFGVVVLLTVVGLETRTLKEMNIKGELIIDKFVHPDFLLERLVSRHDSNITSASAANMRFELSSIDDIDWSCSSLEESQNFTSDFNRSINDNKASYVNTKQQYQEFETDFRETDSSSQAPE</sequence>
<evidence type="ECO:0000313" key="4">
    <source>
        <dbReference type="Proteomes" id="UP000828390"/>
    </source>
</evidence>